<dbReference type="AlphaFoldDB" id="A0A4Y2AZ98"/>
<proteinExistence type="predicted"/>
<keyword evidence="2" id="KW-1185">Reference proteome</keyword>
<dbReference type="PANTHER" id="PTHR46114">
    <property type="entry name" value="APPLE DOMAIN-CONTAINING PROTEIN"/>
    <property type="match status" value="1"/>
</dbReference>
<dbReference type="PANTHER" id="PTHR46114:SF1">
    <property type="entry name" value="ZAD DOMAIN-CONTAINING PROTEIN"/>
    <property type="match status" value="1"/>
</dbReference>
<sequence>MKQFVKALPKEFECFKYLCDQLPGSSEAKLKEGVFIGPDIRKIMKDEDFETNMETNERKARESFKLVITSFLRNKKDPNYKSIIEEMIKNFKILGCSMSLKVHSLDSNLDYFPENLGAVSEEQGERYKGNGDGISRKMKCQHDSRLLLDATKRQCLAKFTRGKVTKELLRVTQGVKAIPLNPAKAKRQWTKSDFFTRASKVNRSCTPLLYHEWLA</sequence>
<reference evidence="1 2" key="1">
    <citation type="journal article" date="2019" name="Sci. Rep.">
        <title>Orb-weaving spider Araneus ventricosus genome elucidates the spidroin gene catalogue.</title>
        <authorList>
            <person name="Kono N."/>
            <person name="Nakamura H."/>
            <person name="Ohtoshi R."/>
            <person name="Moran D.A.P."/>
            <person name="Shinohara A."/>
            <person name="Yoshida Y."/>
            <person name="Fujiwara M."/>
            <person name="Mori M."/>
            <person name="Tomita M."/>
            <person name="Arakawa K."/>
        </authorList>
    </citation>
    <scope>NUCLEOTIDE SEQUENCE [LARGE SCALE GENOMIC DNA]</scope>
</reference>
<comment type="caution">
    <text evidence="1">The sequence shown here is derived from an EMBL/GenBank/DDBJ whole genome shotgun (WGS) entry which is preliminary data.</text>
</comment>
<protein>
    <submittedName>
        <fullName evidence="1">Uncharacterized protein</fullName>
    </submittedName>
</protein>
<organism evidence="1 2">
    <name type="scientific">Araneus ventricosus</name>
    <name type="common">Orbweaver spider</name>
    <name type="synonym">Epeira ventricosa</name>
    <dbReference type="NCBI Taxonomy" id="182803"/>
    <lineage>
        <taxon>Eukaryota</taxon>
        <taxon>Metazoa</taxon>
        <taxon>Ecdysozoa</taxon>
        <taxon>Arthropoda</taxon>
        <taxon>Chelicerata</taxon>
        <taxon>Arachnida</taxon>
        <taxon>Araneae</taxon>
        <taxon>Araneomorphae</taxon>
        <taxon>Entelegynae</taxon>
        <taxon>Araneoidea</taxon>
        <taxon>Araneidae</taxon>
        <taxon>Araneus</taxon>
    </lineage>
</organism>
<dbReference type="OrthoDB" id="8063408at2759"/>
<accession>A0A4Y2AZ98</accession>
<name>A0A4Y2AZ98_ARAVE</name>
<dbReference type="Proteomes" id="UP000499080">
    <property type="component" value="Unassembled WGS sequence"/>
</dbReference>
<dbReference type="EMBL" id="BGPR01000037">
    <property type="protein sequence ID" value="GBL84356.1"/>
    <property type="molecule type" value="Genomic_DNA"/>
</dbReference>
<evidence type="ECO:0000313" key="2">
    <source>
        <dbReference type="Proteomes" id="UP000499080"/>
    </source>
</evidence>
<evidence type="ECO:0000313" key="1">
    <source>
        <dbReference type="EMBL" id="GBL84356.1"/>
    </source>
</evidence>
<gene>
    <name evidence="1" type="ORF">AVEN_117140_1</name>
</gene>